<dbReference type="Pfam" id="PF07727">
    <property type="entry name" value="RVT_2"/>
    <property type="match status" value="1"/>
</dbReference>
<comment type="caution">
    <text evidence="4">The sequence shown here is derived from an EMBL/GenBank/DDBJ whole genome shotgun (WGS) entry which is preliminary data.</text>
</comment>
<dbReference type="InterPro" id="IPR057670">
    <property type="entry name" value="SH3_retrovirus"/>
</dbReference>
<dbReference type="Pfam" id="PF25597">
    <property type="entry name" value="SH3_retrovirus"/>
    <property type="match status" value="1"/>
</dbReference>
<feature type="domain" description="Retroviral polymerase SH3-like" evidence="3">
    <location>
        <begin position="61"/>
        <end position="124"/>
    </location>
</feature>
<dbReference type="EMBL" id="AFQF01005790">
    <property type="protein sequence ID" value="EGU72666.1"/>
    <property type="molecule type" value="Genomic_DNA"/>
</dbReference>
<feature type="region of interest" description="Disordered" evidence="1">
    <location>
        <begin position="637"/>
        <end position="662"/>
    </location>
</feature>
<gene>
    <name evidence="4" type="ORF">FOXB_16825</name>
</gene>
<dbReference type="InterPro" id="IPR013103">
    <property type="entry name" value="RVT_2"/>
</dbReference>
<feature type="domain" description="Reverse transcriptase Ty1/copia-type" evidence="2">
    <location>
        <begin position="321"/>
        <end position="544"/>
    </location>
</feature>
<dbReference type="STRING" id="660025.F9GDU1"/>
<evidence type="ECO:0000256" key="1">
    <source>
        <dbReference type="SAM" id="MobiDB-lite"/>
    </source>
</evidence>
<protein>
    <submittedName>
        <fullName evidence="4">Uncharacterized protein</fullName>
    </submittedName>
</protein>
<dbReference type="PANTHER" id="PTHR11439">
    <property type="entry name" value="GAG-POL-RELATED RETROTRANSPOSON"/>
    <property type="match status" value="1"/>
</dbReference>
<accession>F9GDU1</accession>
<proteinExistence type="predicted"/>
<dbReference type="AlphaFoldDB" id="F9GDU1"/>
<organism evidence="4">
    <name type="scientific">Fusarium oxysporum (strain Fo5176)</name>
    <name type="common">Fusarium vascular wilt</name>
    <dbReference type="NCBI Taxonomy" id="660025"/>
    <lineage>
        <taxon>Eukaryota</taxon>
        <taxon>Fungi</taxon>
        <taxon>Dikarya</taxon>
        <taxon>Ascomycota</taxon>
        <taxon>Pezizomycotina</taxon>
        <taxon>Sordariomycetes</taxon>
        <taxon>Hypocreomycetidae</taxon>
        <taxon>Hypocreales</taxon>
        <taxon>Nectriaceae</taxon>
        <taxon>Fusarium</taxon>
        <taxon>Fusarium oxysporum species complex</taxon>
    </lineage>
</organism>
<evidence type="ECO:0000259" key="2">
    <source>
        <dbReference type="Pfam" id="PF07727"/>
    </source>
</evidence>
<reference evidence="4" key="1">
    <citation type="journal article" date="2012" name="Mol. Plant Microbe Interact.">
        <title>A highly conserved effector in Fusarium oxysporum is required for full virulence on Arabidopsis.</title>
        <authorList>
            <person name="Thatcher L.F."/>
            <person name="Gardiner D.M."/>
            <person name="Kazan K."/>
            <person name="Manners J."/>
        </authorList>
    </citation>
    <scope>NUCLEOTIDE SEQUENCE [LARGE SCALE GENOMIC DNA]</scope>
    <source>
        <strain evidence="4">Fo5176</strain>
    </source>
</reference>
<name>F9GDU1_FUSOF</name>
<feature type="non-terminal residue" evidence="4">
    <location>
        <position position="662"/>
    </location>
</feature>
<sequence>MTIARKLRIQGNLPQKLWPYIVAHATRLLNRIPVQRKQWRTPFEMVHGRKPNLSHLKIIGSLAYVLIKNKKARPARAKLQENALTGWLVGFDATNIHKVWIPHLDRVIVSRDVQIDEKVMYDAQLATTLPESGQALAITVNEVDLDEEDVEPLPITEDIATSVPVSIQTEVEPPPLGLLLTPQSSPERATAGEIQVEQPDVLRPPNQAALHQASCILGQICQEKRHPERKKGQDAIETLKPRSTLHRVQKRARRQAYALRLERAKLGHQIAHAFASARSIRIHRRDLLPPPEFWHQLKQHSEREGFKRAAGAEINSLKEKKSFQLVDCPEGKQILPLKWVFTYKLDNTGHLIRHKARICVRGDLQHHSGEDIYAATGAYRSFRILMALVCAFGLICHQVDFKNAFVNAEMDEEVYTTCPPGYGQSGKVWRLLKALYGLHLGFEQCPDEPCILINNETHLVLFLYVDDLLIIAQSDYLQQVNEFKAAVNGKYGIKDLGEAITFLNIRILRDTKAKKLWICQDGYIDKLCNKFGIDKSMRTTTPLIPSYRPQPFEGQATIRQITEMQEKVGSVLYAAVVTRPDVSYAASQLSQFAMNPSPEHLRYANRVLSYLQTTRYYAIEFSGSVDKATAVETGDDEVLQQSSDASFADDPETRRSTQGYLM</sequence>
<evidence type="ECO:0000313" key="4">
    <source>
        <dbReference type="EMBL" id="EGU72666.1"/>
    </source>
</evidence>
<evidence type="ECO:0000259" key="3">
    <source>
        <dbReference type="Pfam" id="PF25597"/>
    </source>
</evidence>